<name>A0A0C4DTZ8_MAGP6</name>
<dbReference type="EnsemblFungi" id="MAPG_03429T0">
    <property type="protein sequence ID" value="MAPG_03429T0"/>
    <property type="gene ID" value="MAPG_03429"/>
</dbReference>
<evidence type="ECO:0000256" key="1">
    <source>
        <dbReference type="SAM" id="MobiDB-lite"/>
    </source>
</evidence>
<gene>
    <name evidence="2" type="ORF">MAPG_03429</name>
</gene>
<feature type="compositionally biased region" description="Basic and acidic residues" evidence="1">
    <location>
        <begin position="1"/>
        <end position="11"/>
    </location>
</feature>
<feature type="region of interest" description="Disordered" evidence="1">
    <location>
        <begin position="1"/>
        <end position="26"/>
    </location>
</feature>
<reference evidence="3" key="5">
    <citation type="submission" date="2015-06" db="UniProtKB">
        <authorList>
            <consortium name="EnsemblFungi"/>
        </authorList>
    </citation>
    <scope>IDENTIFICATION</scope>
    <source>
        <strain evidence="3">ATCC 64411</strain>
    </source>
</reference>
<evidence type="ECO:0000313" key="2">
    <source>
        <dbReference type="EMBL" id="KLU84385.1"/>
    </source>
</evidence>
<reference evidence="2" key="1">
    <citation type="submission" date="2010-05" db="EMBL/GenBank/DDBJ databases">
        <title>The Genome Sequence of Magnaporthe poae strain ATCC 64411.</title>
        <authorList>
            <consortium name="The Broad Institute Genome Sequencing Platform"/>
            <consortium name="Broad Institute Genome Sequencing Center for Infectious Disease"/>
            <person name="Ma L.-J."/>
            <person name="Dead R."/>
            <person name="Young S."/>
            <person name="Zeng Q."/>
            <person name="Koehrsen M."/>
            <person name="Alvarado L."/>
            <person name="Berlin A."/>
            <person name="Chapman S.B."/>
            <person name="Chen Z."/>
            <person name="Freedman E."/>
            <person name="Gellesch M."/>
            <person name="Goldberg J."/>
            <person name="Griggs A."/>
            <person name="Gujja S."/>
            <person name="Heilman E.R."/>
            <person name="Heiman D."/>
            <person name="Hepburn T."/>
            <person name="Howarth C."/>
            <person name="Jen D."/>
            <person name="Larson L."/>
            <person name="Mehta T."/>
            <person name="Neiman D."/>
            <person name="Pearson M."/>
            <person name="Roberts A."/>
            <person name="Saif S."/>
            <person name="Shea T."/>
            <person name="Shenoy N."/>
            <person name="Sisk P."/>
            <person name="Stolte C."/>
            <person name="Sykes S."/>
            <person name="Walk T."/>
            <person name="White J."/>
            <person name="Yandava C."/>
            <person name="Haas B."/>
            <person name="Nusbaum C."/>
            <person name="Birren B."/>
        </authorList>
    </citation>
    <scope>NUCLEOTIDE SEQUENCE</scope>
    <source>
        <strain evidence="2">ATCC 64411</strain>
    </source>
</reference>
<dbReference type="VEuPathDB" id="FungiDB:MAPG_03429"/>
<dbReference type="Proteomes" id="UP000011715">
    <property type="component" value="Unassembled WGS sequence"/>
</dbReference>
<evidence type="ECO:0000313" key="3">
    <source>
        <dbReference type="EnsemblFungi" id="MAPG_03429T0"/>
    </source>
</evidence>
<dbReference type="EMBL" id="ADBL01000821">
    <property type="status" value="NOT_ANNOTATED_CDS"/>
    <property type="molecule type" value="Genomic_DNA"/>
</dbReference>
<reference evidence="4" key="2">
    <citation type="submission" date="2010-05" db="EMBL/GenBank/DDBJ databases">
        <title>The genome sequence of Magnaporthe poae strain ATCC 64411.</title>
        <authorList>
            <person name="Ma L.-J."/>
            <person name="Dead R."/>
            <person name="Young S."/>
            <person name="Zeng Q."/>
            <person name="Koehrsen M."/>
            <person name="Alvarado L."/>
            <person name="Berlin A."/>
            <person name="Chapman S.B."/>
            <person name="Chen Z."/>
            <person name="Freedman E."/>
            <person name="Gellesch M."/>
            <person name="Goldberg J."/>
            <person name="Griggs A."/>
            <person name="Gujja S."/>
            <person name="Heilman E.R."/>
            <person name="Heiman D."/>
            <person name="Hepburn T."/>
            <person name="Howarth C."/>
            <person name="Jen D."/>
            <person name="Larson L."/>
            <person name="Mehta T."/>
            <person name="Neiman D."/>
            <person name="Pearson M."/>
            <person name="Roberts A."/>
            <person name="Saif S."/>
            <person name="Shea T."/>
            <person name="Shenoy N."/>
            <person name="Sisk P."/>
            <person name="Stolte C."/>
            <person name="Sykes S."/>
            <person name="Walk T."/>
            <person name="White J."/>
            <person name="Yandava C."/>
            <person name="Haas B."/>
            <person name="Nusbaum C."/>
            <person name="Birren B."/>
        </authorList>
    </citation>
    <scope>NUCLEOTIDE SEQUENCE [LARGE SCALE GENOMIC DNA]</scope>
    <source>
        <strain evidence="4">ATCC 64411 / 73-15</strain>
    </source>
</reference>
<organism evidence="3 4">
    <name type="scientific">Magnaporthiopsis poae (strain ATCC 64411 / 73-15)</name>
    <name type="common">Kentucky bluegrass fungus</name>
    <name type="synonym">Magnaporthe poae</name>
    <dbReference type="NCBI Taxonomy" id="644358"/>
    <lineage>
        <taxon>Eukaryota</taxon>
        <taxon>Fungi</taxon>
        <taxon>Dikarya</taxon>
        <taxon>Ascomycota</taxon>
        <taxon>Pezizomycotina</taxon>
        <taxon>Sordariomycetes</taxon>
        <taxon>Sordariomycetidae</taxon>
        <taxon>Magnaporthales</taxon>
        <taxon>Magnaporthaceae</taxon>
        <taxon>Magnaporthiopsis</taxon>
    </lineage>
</organism>
<keyword evidence="4" id="KW-1185">Reference proteome</keyword>
<reference evidence="3" key="4">
    <citation type="journal article" date="2015" name="G3 (Bethesda)">
        <title>Genome sequences of three phytopathogenic species of the Magnaporthaceae family of fungi.</title>
        <authorList>
            <person name="Okagaki L.H."/>
            <person name="Nunes C.C."/>
            <person name="Sailsbery J."/>
            <person name="Clay B."/>
            <person name="Brown D."/>
            <person name="John T."/>
            <person name="Oh Y."/>
            <person name="Young N."/>
            <person name="Fitzgerald M."/>
            <person name="Haas B.J."/>
            <person name="Zeng Q."/>
            <person name="Young S."/>
            <person name="Adiconis X."/>
            <person name="Fan L."/>
            <person name="Levin J.Z."/>
            <person name="Mitchell T.K."/>
            <person name="Okubara P.A."/>
            <person name="Farman M.L."/>
            <person name="Kohn L.M."/>
            <person name="Birren B."/>
            <person name="Ma L.-J."/>
            <person name="Dean R.A."/>
        </authorList>
    </citation>
    <scope>NUCLEOTIDE SEQUENCE</scope>
    <source>
        <strain evidence="3">ATCC 64411 / 73-15</strain>
    </source>
</reference>
<dbReference type="EMBL" id="GL876967">
    <property type="protein sequence ID" value="KLU84385.1"/>
    <property type="molecule type" value="Genomic_DNA"/>
</dbReference>
<dbReference type="AlphaFoldDB" id="A0A0C4DTZ8"/>
<reference evidence="2" key="3">
    <citation type="submission" date="2011-03" db="EMBL/GenBank/DDBJ databases">
        <title>Annotation of Magnaporthe poae ATCC 64411.</title>
        <authorList>
            <person name="Ma L.-J."/>
            <person name="Dead R."/>
            <person name="Young S.K."/>
            <person name="Zeng Q."/>
            <person name="Gargeya S."/>
            <person name="Fitzgerald M."/>
            <person name="Haas B."/>
            <person name="Abouelleil A."/>
            <person name="Alvarado L."/>
            <person name="Arachchi H.M."/>
            <person name="Berlin A."/>
            <person name="Brown A."/>
            <person name="Chapman S.B."/>
            <person name="Chen Z."/>
            <person name="Dunbar C."/>
            <person name="Freedman E."/>
            <person name="Gearin G."/>
            <person name="Gellesch M."/>
            <person name="Goldberg J."/>
            <person name="Griggs A."/>
            <person name="Gujja S."/>
            <person name="Heiman D."/>
            <person name="Howarth C."/>
            <person name="Larson L."/>
            <person name="Lui A."/>
            <person name="MacDonald P.J.P."/>
            <person name="Mehta T."/>
            <person name="Montmayeur A."/>
            <person name="Murphy C."/>
            <person name="Neiman D."/>
            <person name="Pearson M."/>
            <person name="Priest M."/>
            <person name="Roberts A."/>
            <person name="Saif S."/>
            <person name="Shea T."/>
            <person name="Shenoy N."/>
            <person name="Sisk P."/>
            <person name="Stolte C."/>
            <person name="Sykes S."/>
            <person name="Yandava C."/>
            <person name="Wortman J."/>
            <person name="Nusbaum C."/>
            <person name="Birren B."/>
        </authorList>
    </citation>
    <scope>NUCLEOTIDE SEQUENCE</scope>
    <source>
        <strain evidence="2">ATCC 64411</strain>
    </source>
</reference>
<protein>
    <submittedName>
        <fullName evidence="2 3">Uncharacterized protein</fullName>
    </submittedName>
</protein>
<accession>A0A0C4DTZ8</accession>
<proteinExistence type="predicted"/>
<sequence length="49" mass="5525">MSSSTKSDRKLSGSQKKSTLEKDSGFLIGCRSPHARHFSRTCKVHSHRH</sequence>
<evidence type="ECO:0000313" key="4">
    <source>
        <dbReference type="Proteomes" id="UP000011715"/>
    </source>
</evidence>